<dbReference type="GO" id="GO:0008094">
    <property type="term" value="F:ATP-dependent activity, acting on DNA"/>
    <property type="evidence" value="ECO:0007669"/>
    <property type="project" value="TreeGrafter"/>
</dbReference>
<dbReference type="InterPro" id="IPR000330">
    <property type="entry name" value="SNF2_N"/>
</dbReference>
<dbReference type="Pfam" id="PF00176">
    <property type="entry name" value="SNF2-rel_dom"/>
    <property type="match status" value="2"/>
</dbReference>
<protein>
    <recommendedName>
        <fullName evidence="5">Helicase C-terminal domain-containing protein</fullName>
    </recommendedName>
</protein>
<dbReference type="InterPro" id="IPR038718">
    <property type="entry name" value="SNF2-like_sf"/>
</dbReference>
<dbReference type="CDD" id="cd18793">
    <property type="entry name" value="SF2_C_SNF"/>
    <property type="match status" value="1"/>
</dbReference>
<keyword evidence="2" id="KW-0378">Hydrolase</keyword>
<feature type="domain" description="Helicase C-terminal" evidence="5">
    <location>
        <begin position="961"/>
        <end position="1115"/>
    </location>
</feature>
<organism evidence="7">
    <name type="scientific">Serpula lacrymans var. lacrymans (strain S7.3)</name>
    <name type="common">Dry rot fungus</name>
    <dbReference type="NCBI Taxonomy" id="936435"/>
    <lineage>
        <taxon>Eukaryota</taxon>
        <taxon>Fungi</taxon>
        <taxon>Dikarya</taxon>
        <taxon>Basidiomycota</taxon>
        <taxon>Agaricomycotina</taxon>
        <taxon>Agaricomycetes</taxon>
        <taxon>Agaricomycetidae</taxon>
        <taxon>Boletales</taxon>
        <taxon>Coniophorineae</taxon>
        <taxon>Serpulaceae</taxon>
        <taxon>Serpula</taxon>
    </lineage>
</organism>
<dbReference type="Gene3D" id="3.40.50.300">
    <property type="entry name" value="P-loop containing nucleotide triphosphate hydrolases"/>
    <property type="match status" value="1"/>
</dbReference>
<dbReference type="GO" id="GO:0006281">
    <property type="term" value="P:DNA repair"/>
    <property type="evidence" value="ECO:0007669"/>
    <property type="project" value="TreeGrafter"/>
</dbReference>
<feature type="region of interest" description="Disordered" evidence="4">
    <location>
        <begin position="869"/>
        <end position="888"/>
    </location>
</feature>
<dbReference type="InterPro" id="IPR001650">
    <property type="entry name" value="Helicase_C-like"/>
</dbReference>
<dbReference type="EMBL" id="GL945485">
    <property type="protein sequence ID" value="EGN95756.1"/>
    <property type="molecule type" value="Genomic_DNA"/>
</dbReference>
<dbReference type="GO" id="GO:0005634">
    <property type="term" value="C:nucleus"/>
    <property type="evidence" value="ECO:0007669"/>
    <property type="project" value="TreeGrafter"/>
</dbReference>
<dbReference type="GO" id="GO:0005524">
    <property type="term" value="F:ATP binding"/>
    <property type="evidence" value="ECO:0007669"/>
    <property type="project" value="UniProtKB-KW"/>
</dbReference>
<dbReference type="PROSITE" id="PS51194">
    <property type="entry name" value="HELICASE_CTER"/>
    <property type="match status" value="1"/>
</dbReference>
<dbReference type="InterPro" id="IPR050628">
    <property type="entry name" value="SNF2_RAD54_helicase_TF"/>
</dbReference>
<sequence>MPSWTHLGSKRSAGDNSDTLDPYALPNLLAAGTVSLDASLGRLHEYATRRHSLQGFTTLPVLHPEKTILNSIEFLIEHRFIRATGRLGTGGQFLFVRIYLIPHDLPNVQGKLRNRSDIIKREGKKCLQTLLDRIVQDQGNWDGDECVPSCSTVRHFLPQNVDNRNMAEIYSDLQSPHLPTQNISELSRRILNGKEIWGLTSRLYNYQRRSVAMMIDKETYSAAIPDPTFITVVGMHGEKFFLQPATLEILRECPMVSPCSGGILCEELGTGKTVMILALILATLEQLPKPEESLLDSRPIMTPLAFRSFPFQEFSTSRKRMGIGHTYATSTQRGVPSLVEILLHHIRTSSESLKLREYQEDLEVRCLWDPMWANFPFYHHYDIESPFLLRSRRRMPKARPRLMYLTTATLLIVPPSLLGQWEREILKHCNIELRCLVVRRSSKLPDAKDLASNYDVDSTDHISGLKRESSKENNLENLHSLGSCLCSELPGTRIPDCRCKGHDSVSPLLRVRWKRLVVDEGHIAGNSFSAFMHFIGKISVQRRWIVTGTPTTNILGLSLGRTDSEGEDHHNVNEALTGETSSSSSTSSDVSDLGVTHHTSKHRIWGAYERDNLRKLHSMIRTFLAVPQFYSVSSLFDDTVIAPLLGAHGPLPGAITVLSQVMQSVMVRHQVEDVEKDVVLPPMKHEIIYMDLDPYAVKSYNALQASIAINAIDSQRTDQDYLFHAGNAKHLQNALDNMSQCMFWSASDILYNVDENCNESGQYVATAVKRNVSESDMRLLSEALTHMRLAAEDPLWRAMQVHEDVPFRTLGMDSEIFEAWTRSNLNLRPRECDLMHAIRLIDLRDVIRKRPLIKKSRLLEEGVLLNEEATNSCQPNKPNTDKDTTSSTQMKRMVREVKIEIEHLKRKAEEETDDESADDHSENTFAQVLQMQEAAKCRMMASSVLAGVRVGRSTSTKLNYILDEVLLHSPNEKFLIFSASPLTLAHVAEGLSLVEVKYLRYTTDVLPSLREQLVMTFETSDTFRVFLMDLKHAARGLNLVSASRVIFCEPVWMPDVESQAIKRAHRIGQTRPISVKTLVIRSTAEEAMIGRRQAFRGSTEKIPGVTTDKGMRDFIAQPRFLYQAATPGSVEFPLLKLPSSAKSGGDNNEDPAISIMAVDPPNNDVTETKGTNGIDEAPRKKKRVQFFDLPS</sequence>
<accession>F8Q868</accession>
<evidence type="ECO:0000256" key="2">
    <source>
        <dbReference type="ARBA" id="ARBA00022801"/>
    </source>
</evidence>
<evidence type="ECO:0000256" key="3">
    <source>
        <dbReference type="ARBA" id="ARBA00022840"/>
    </source>
</evidence>
<dbReference type="Pfam" id="PF00271">
    <property type="entry name" value="Helicase_C"/>
    <property type="match status" value="1"/>
</dbReference>
<dbReference type="PANTHER" id="PTHR45626">
    <property type="entry name" value="TRANSCRIPTION TERMINATION FACTOR 2-RELATED"/>
    <property type="match status" value="1"/>
</dbReference>
<dbReference type="PANTHER" id="PTHR45626:SF51">
    <property type="entry name" value="SNF2-RELATED DOMAIN-CONTAINING PROTEIN"/>
    <property type="match status" value="1"/>
</dbReference>
<dbReference type="InterPro" id="IPR049730">
    <property type="entry name" value="SNF2/RAD54-like_C"/>
</dbReference>
<dbReference type="OrthoDB" id="2801544at2759"/>
<evidence type="ECO:0000256" key="4">
    <source>
        <dbReference type="SAM" id="MobiDB-lite"/>
    </source>
</evidence>
<evidence type="ECO:0000313" key="7">
    <source>
        <dbReference type="Proteomes" id="UP000008063"/>
    </source>
</evidence>
<dbReference type="HOGENOM" id="CLU_003233_0_1_1"/>
<dbReference type="eggNOG" id="KOG0298">
    <property type="taxonomic scope" value="Eukaryota"/>
</dbReference>
<dbReference type="Proteomes" id="UP000008063">
    <property type="component" value="Unassembled WGS sequence"/>
</dbReference>
<dbReference type="AlphaFoldDB" id="F8Q868"/>
<gene>
    <name evidence="6" type="ORF">SERLA73DRAFT_113444</name>
</gene>
<keyword evidence="1" id="KW-0547">Nucleotide-binding</keyword>
<dbReference type="STRING" id="936435.F8Q868"/>
<evidence type="ECO:0000313" key="6">
    <source>
        <dbReference type="EMBL" id="EGN95756.1"/>
    </source>
</evidence>
<dbReference type="SUPFAM" id="SSF52540">
    <property type="entry name" value="P-loop containing nucleoside triphosphate hydrolases"/>
    <property type="match status" value="2"/>
</dbReference>
<dbReference type="eggNOG" id="KOG1001">
    <property type="taxonomic scope" value="Eukaryota"/>
</dbReference>
<dbReference type="SMART" id="SM00487">
    <property type="entry name" value="DEXDc"/>
    <property type="match status" value="1"/>
</dbReference>
<dbReference type="SMART" id="SM00490">
    <property type="entry name" value="HELICc"/>
    <property type="match status" value="1"/>
</dbReference>
<keyword evidence="7" id="KW-1185">Reference proteome</keyword>
<dbReference type="InterPro" id="IPR027417">
    <property type="entry name" value="P-loop_NTPase"/>
</dbReference>
<dbReference type="Gene3D" id="3.40.50.10810">
    <property type="entry name" value="Tandem AAA-ATPase domain"/>
    <property type="match status" value="1"/>
</dbReference>
<dbReference type="GO" id="GO:0016787">
    <property type="term" value="F:hydrolase activity"/>
    <property type="evidence" value="ECO:0007669"/>
    <property type="project" value="UniProtKB-KW"/>
</dbReference>
<feature type="region of interest" description="Disordered" evidence="4">
    <location>
        <begin position="1141"/>
        <end position="1191"/>
    </location>
</feature>
<feature type="region of interest" description="Disordered" evidence="4">
    <location>
        <begin position="576"/>
        <end position="595"/>
    </location>
</feature>
<dbReference type="OMA" id="NLVDHWL"/>
<dbReference type="InterPro" id="IPR014001">
    <property type="entry name" value="Helicase_ATP-bd"/>
</dbReference>
<name>F8Q868_SERL3</name>
<dbReference type="InParanoid" id="F8Q868"/>
<reference evidence="7" key="1">
    <citation type="journal article" date="2011" name="Science">
        <title>The plant cell wall-decomposing machinery underlies the functional diversity of forest fungi.</title>
        <authorList>
            <person name="Eastwood D.C."/>
            <person name="Floudas D."/>
            <person name="Binder M."/>
            <person name="Majcherczyk A."/>
            <person name="Schneider P."/>
            <person name="Aerts A."/>
            <person name="Asiegbu F.O."/>
            <person name="Baker S.E."/>
            <person name="Barry K."/>
            <person name="Bendiksby M."/>
            <person name="Blumentritt M."/>
            <person name="Coutinho P.M."/>
            <person name="Cullen D."/>
            <person name="de Vries R.P."/>
            <person name="Gathman A."/>
            <person name="Goodell B."/>
            <person name="Henrissat B."/>
            <person name="Ihrmark K."/>
            <person name="Kauserud H."/>
            <person name="Kohler A."/>
            <person name="LaButti K."/>
            <person name="Lapidus A."/>
            <person name="Lavin J.L."/>
            <person name="Lee Y.-H."/>
            <person name="Lindquist E."/>
            <person name="Lilly W."/>
            <person name="Lucas S."/>
            <person name="Morin E."/>
            <person name="Murat C."/>
            <person name="Oguiza J.A."/>
            <person name="Park J."/>
            <person name="Pisabarro A.G."/>
            <person name="Riley R."/>
            <person name="Rosling A."/>
            <person name="Salamov A."/>
            <person name="Schmidt O."/>
            <person name="Schmutz J."/>
            <person name="Skrede I."/>
            <person name="Stenlid J."/>
            <person name="Wiebenga A."/>
            <person name="Xie X."/>
            <person name="Kuees U."/>
            <person name="Hibbett D.S."/>
            <person name="Hoffmeister D."/>
            <person name="Hoegberg N."/>
            <person name="Martin F."/>
            <person name="Grigoriev I.V."/>
            <person name="Watkinson S.C."/>
        </authorList>
    </citation>
    <scope>NUCLEOTIDE SEQUENCE [LARGE SCALE GENOMIC DNA]</scope>
    <source>
        <strain evidence="7">strain S7.3</strain>
    </source>
</reference>
<evidence type="ECO:0000259" key="5">
    <source>
        <dbReference type="PROSITE" id="PS51194"/>
    </source>
</evidence>
<proteinExistence type="predicted"/>
<evidence type="ECO:0000256" key="1">
    <source>
        <dbReference type="ARBA" id="ARBA00022741"/>
    </source>
</evidence>
<keyword evidence="3" id="KW-0067">ATP-binding</keyword>
<feature type="compositionally biased region" description="Polar residues" evidence="4">
    <location>
        <begin position="869"/>
        <end position="878"/>
    </location>
</feature>